<proteinExistence type="predicted"/>
<evidence type="ECO:0000313" key="3">
    <source>
        <dbReference type="Proteomes" id="UP001212841"/>
    </source>
</evidence>
<keyword evidence="3" id="KW-1185">Reference proteome</keyword>
<dbReference type="InterPro" id="IPR001810">
    <property type="entry name" value="F-box_dom"/>
</dbReference>
<dbReference type="SUPFAM" id="SSF50978">
    <property type="entry name" value="WD40 repeat-like"/>
    <property type="match status" value="1"/>
</dbReference>
<protein>
    <recommendedName>
        <fullName evidence="1">F-box domain-containing protein</fullName>
    </recommendedName>
</protein>
<feature type="domain" description="F-box" evidence="1">
    <location>
        <begin position="10"/>
        <end position="60"/>
    </location>
</feature>
<dbReference type="InterPro" id="IPR001680">
    <property type="entry name" value="WD40_rpt"/>
</dbReference>
<dbReference type="InterPro" id="IPR015943">
    <property type="entry name" value="WD40/YVTN_repeat-like_dom_sf"/>
</dbReference>
<comment type="caution">
    <text evidence="2">The sequence shown here is derived from an EMBL/GenBank/DDBJ whole genome shotgun (WGS) entry which is preliminary data.</text>
</comment>
<dbReference type="SUPFAM" id="SSF81383">
    <property type="entry name" value="F-box domain"/>
    <property type="match status" value="1"/>
</dbReference>
<dbReference type="InterPro" id="IPR036322">
    <property type="entry name" value="WD40_repeat_dom_sf"/>
</dbReference>
<evidence type="ECO:0000259" key="1">
    <source>
        <dbReference type="PROSITE" id="PS50181"/>
    </source>
</evidence>
<organism evidence="2 3">
    <name type="scientific">Rhizophlyctis rosea</name>
    <dbReference type="NCBI Taxonomy" id="64517"/>
    <lineage>
        <taxon>Eukaryota</taxon>
        <taxon>Fungi</taxon>
        <taxon>Fungi incertae sedis</taxon>
        <taxon>Chytridiomycota</taxon>
        <taxon>Chytridiomycota incertae sedis</taxon>
        <taxon>Chytridiomycetes</taxon>
        <taxon>Rhizophlyctidales</taxon>
        <taxon>Rhizophlyctidaceae</taxon>
        <taxon>Rhizophlyctis</taxon>
    </lineage>
</organism>
<dbReference type="InterPro" id="IPR036047">
    <property type="entry name" value="F-box-like_dom_sf"/>
</dbReference>
<sequence>MTISEPPTPTSTLPHLPLDIHLCLFHLLPPYNLLRLAFTSRTLRQTITQTPEIDTIWRRICSNAWRDVHDALIKFSRTGDGLECFDGKGRRRYQTGGGKSGKCGSFFELYVRRRRDEQFVCGGGVDEERIVSGDVGGSVYEKWASTVRPQVSYGPNVIEGQPDGSLVCHHKVHDLFSGNGFHLLPRQVSAHRHNGPVIAVMMNEIHLASIAIDPYIRVWDRETGSCINVLSAHHPVNPLLIQLLDKKLLIAYADGGLAVHKLAEKDRKRKVQNSQRWKGHDVPVMCAQLVEGSVVVVSGQESGVVKVWREAEFVHEICAGSRLRGVTASWDEAERVAKISVHAVHSKVSARVAM</sequence>
<dbReference type="Gene3D" id="2.130.10.10">
    <property type="entry name" value="YVTN repeat-like/Quinoprotein amine dehydrogenase"/>
    <property type="match status" value="1"/>
</dbReference>
<dbReference type="PROSITE" id="PS50181">
    <property type="entry name" value="FBOX"/>
    <property type="match status" value="1"/>
</dbReference>
<dbReference type="Gene3D" id="1.20.1280.50">
    <property type="match status" value="1"/>
</dbReference>
<name>A0AAD5X4C1_9FUNG</name>
<dbReference type="Proteomes" id="UP001212841">
    <property type="component" value="Unassembled WGS sequence"/>
</dbReference>
<dbReference type="AlphaFoldDB" id="A0AAD5X4C1"/>
<evidence type="ECO:0000313" key="2">
    <source>
        <dbReference type="EMBL" id="KAJ3050257.1"/>
    </source>
</evidence>
<dbReference type="SMART" id="SM00320">
    <property type="entry name" value="WD40"/>
    <property type="match status" value="3"/>
</dbReference>
<accession>A0AAD5X4C1</accession>
<gene>
    <name evidence="2" type="ORF">HK097_008775</name>
</gene>
<dbReference type="Pfam" id="PF00646">
    <property type="entry name" value="F-box"/>
    <property type="match status" value="1"/>
</dbReference>
<dbReference type="EMBL" id="JADGJD010000536">
    <property type="protein sequence ID" value="KAJ3050257.1"/>
    <property type="molecule type" value="Genomic_DNA"/>
</dbReference>
<reference evidence="2" key="1">
    <citation type="submission" date="2020-05" db="EMBL/GenBank/DDBJ databases">
        <title>Phylogenomic resolution of chytrid fungi.</title>
        <authorList>
            <person name="Stajich J.E."/>
            <person name="Amses K."/>
            <person name="Simmons R."/>
            <person name="Seto K."/>
            <person name="Myers J."/>
            <person name="Bonds A."/>
            <person name="Quandt C.A."/>
            <person name="Barry K."/>
            <person name="Liu P."/>
            <person name="Grigoriev I."/>
            <person name="Longcore J.E."/>
            <person name="James T.Y."/>
        </authorList>
    </citation>
    <scope>NUCLEOTIDE SEQUENCE</scope>
    <source>
        <strain evidence="2">JEL0318</strain>
    </source>
</reference>
<dbReference type="SMART" id="SM00256">
    <property type="entry name" value="FBOX"/>
    <property type="match status" value="1"/>
</dbReference>